<comment type="caution">
    <text evidence="1">The sequence shown here is derived from an EMBL/GenBank/DDBJ whole genome shotgun (WGS) entry which is preliminary data.</text>
</comment>
<protein>
    <submittedName>
        <fullName evidence="1">25S rRNA (Uridine(2843)-N(3))-methyltransferase</fullName>
    </submittedName>
</protein>
<name>A0ACA9YCS8_9ASCO</name>
<dbReference type="Proteomes" id="UP001152531">
    <property type="component" value="Unassembled WGS sequence"/>
</dbReference>
<reference evidence="1" key="1">
    <citation type="submission" date="2022-06" db="EMBL/GenBank/DDBJ databases">
        <authorList>
            <person name="Legras J.-L."/>
            <person name="Devillers H."/>
            <person name="Grondin C."/>
        </authorList>
    </citation>
    <scope>NUCLEOTIDE SEQUENCE</scope>
    <source>
        <strain evidence="1">CLIB 1444</strain>
    </source>
</reference>
<dbReference type="EMBL" id="CALSDN010000011">
    <property type="protein sequence ID" value="CAH6722856.1"/>
    <property type="molecule type" value="Genomic_DNA"/>
</dbReference>
<gene>
    <name evidence="1" type="ORF">CLIB1444_11S02696</name>
</gene>
<accession>A0ACA9YCS8</accession>
<evidence type="ECO:0000313" key="1">
    <source>
        <dbReference type="EMBL" id="CAH6722856.1"/>
    </source>
</evidence>
<organism evidence="1 2">
    <name type="scientific">[Candida] jaroonii</name>
    <dbReference type="NCBI Taxonomy" id="467808"/>
    <lineage>
        <taxon>Eukaryota</taxon>
        <taxon>Fungi</taxon>
        <taxon>Dikarya</taxon>
        <taxon>Ascomycota</taxon>
        <taxon>Saccharomycotina</taxon>
        <taxon>Pichiomycetes</taxon>
        <taxon>Debaryomycetaceae</taxon>
        <taxon>Yamadazyma</taxon>
    </lineage>
</organism>
<sequence>MLTNKRRPKTKSQRPEAQNEGGNDSIPFASDNSIEPSRIVDLFTQEFKHILESPDLPDFIQEVKGQLYNREYISAFNSDDKRFAYASRWTPARALSYSSLFGSLSPIVELLEESESEKKVLCVGGGAASELIGLAAVFCRLKESCSTSESSLSMDVVDIADWSKIVNSLTNYMKRTWIYKPEKLSANFINSDILTDDYNKYSDLDLITLLFTTNELFAEKKTDTIKFLQKLNHNCKSGSLLLIAESAGSYSHITIGTKKFPVQFMIDMILLGKQGEDNGPWELVEQSDSCWYRIDEKEIEYPMKLENMRFFYRLYQKK</sequence>
<keyword evidence="2" id="KW-1185">Reference proteome</keyword>
<proteinExistence type="predicted"/>
<evidence type="ECO:0000313" key="2">
    <source>
        <dbReference type="Proteomes" id="UP001152531"/>
    </source>
</evidence>